<gene>
    <name evidence="1" type="ORF">R3P38DRAFT_2805802</name>
</gene>
<dbReference type="AlphaFoldDB" id="A0AAV9ZLP1"/>
<reference evidence="1 2" key="1">
    <citation type="journal article" date="2024" name="J Genomics">
        <title>Draft genome sequencing and assembly of Favolaschia claudopus CIRM-BRFM 2984 isolated from oak limbs.</title>
        <authorList>
            <person name="Navarro D."/>
            <person name="Drula E."/>
            <person name="Chaduli D."/>
            <person name="Cazenave R."/>
            <person name="Ahrendt S."/>
            <person name="Wang J."/>
            <person name="Lipzen A."/>
            <person name="Daum C."/>
            <person name="Barry K."/>
            <person name="Grigoriev I.V."/>
            <person name="Favel A."/>
            <person name="Rosso M.N."/>
            <person name="Martin F."/>
        </authorList>
    </citation>
    <scope>NUCLEOTIDE SEQUENCE [LARGE SCALE GENOMIC DNA]</scope>
    <source>
        <strain evidence="1 2">CIRM-BRFM 2984</strain>
    </source>
</reference>
<sequence length="662" mass="73606">MTMIFKDSGYNKADPSGDFKSRIPLHENIVDEHVQLCATRTLNIHFGLKCNGKPGSLHEKFWTQLIDNSNKWGNVHVSANNTCRWEERCLHSMVQGDMLVNAFRLRHFSAIKSEGECPNCGGPHNIVTLPVAAEMCSISIEIPVRITSWNSRNLRSLDIRTKADDTMWCSFFESCSCLEELKWRRHGPVRSTKTVVVPTLHTLQTYSVLFPPPITAPSLIVLNVMDGGDPFTFNHFKSLAGSKPLHLEHLNMLPNPTRNVDVGEIFRSCSNLVNVAVSTTETRTTFYGAVALRGRSQYIKFGLRKLESVQFDDGPPSNSRAIVARERYDALCRTAFKVVSNTVIFEPRAERLMVRQFPRDFTFGEEEQAALISENGMDPEATRLYDTDFNPFYPKAVSTSGFMGLVILTLDSKGANAIVARGWRYRGVQYKSHGSLTAVCNDQVRLASVYRTKREPLEWMLCHTSALDTIATKHRWSISTDANSTMYGKASTKLGGYLVCGGEEPLASPSATAAEGVKEIYVVWFLRNIGGPEAMPSRDESIGCEEAGNEPSKACCATRGCRNEGRASDRKQERLEDANVAKGLRETFKGLEWVHGGLADLSSAAKDMGYWGDRDIREQAGGGNSERRGDWDVKLGSLSARHGCEVFQKYKIREGLANTTGG</sequence>
<evidence type="ECO:0000313" key="1">
    <source>
        <dbReference type="EMBL" id="KAK6985075.1"/>
    </source>
</evidence>
<accession>A0AAV9ZLP1</accession>
<keyword evidence="2" id="KW-1185">Reference proteome</keyword>
<protein>
    <submittedName>
        <fullName evidence="1">Uncharacterized protein</fullName>
    </submittedName>
</protein>
<dbReference type="Proteomes" id="UP001362999">
    <property type="component" value="Unassembled WGS sequence"/>
</dbReference>
<name>A0AAV9ZLP1_9AGAR</name>
<comment type="caution">
    <text evidence="1">The sequence shown here is derived from an EMBL/GenBank/DDBJ whole genome shotgun (WGS) entry which is preliminary data.</text>
</comment>
<dbReference type="EMBL" id="JAWWNJ010000132">
    <property type="protein sequence ID" value="KAK6985075.1"/>
    <property type="molecule type" value="Genomic_DNA"/>
</dbReference>
<proteinExistence type="predicted"/>
<dbReference type="Gene3D" id="3.80.10.10">
    <property type="entry name" value="Ribonuclease Inhibitor"/>
    <property type="match status" value="1"/>
</dbReference>
<evidence type="ECO:0000313" key="2">
    <source>
        <dbReference type="Proteomes" id="UP001362999"/>
    </source>
</evidence>
<dbReference type="InterPro" id="IPR032675">
    <property type="entry name" value="LRR_dom_sf"/>
</dbReference>
<organism evidence="1 2">
    <name type="scientific">Favolaschia claudopus</name>
    <dbReference type="NCBI Taxonomy" id="2862362"/>
    <lineage>
        <taxon>Eukaryota</taxon>
        <taxon>Fungi</taxon>
        <taxon>Dikarya</taxon>
        <taxon>Basidiomycota</taxon>
        <taxon>Agaricomycotina</taxon>
        <taxon>Agaricomycetes</taxon>
        <taxon>Agaricomycetidae</taxon>
        <taxon>Agaricales</taxon>
        <taxon>Marasmiineae</taxon>
        <taxon>Mycenaceae</taxon>
        <taxon>Favolaschia</taxon>
    </lineage>
</organism>